<accession>A0A9J6EF52</accession>
<dbReference type="SMART" id="SM01163">
    <property type="entry name" value="DUF1785"/>
    <property type="match status" value="1"/>
</dbReference>
<name>A0A9J6EF52_RHIMP</name>
<dbReference type="Proteomes" id="UP000821866">
    <property type="component" value="Chromosome 2"/>
</dbReference>
<reference evidence="2" key="2">
    <citation type="submission" date="2021-09" db="EMBL/GenBank/DDBJ databases">
        <authorList>
            <person name="Jia N."/>
            <person name="Wang J."/>
            <person name="Shi W."/>
            <person name="Du L."/>
            <person name="Sun Y."/>
            <person name="Zhan W."/>
            <person name="Jiang J."/>
            <person name="Wang Q."/>
            <person name="Zhang B."/>
            <person name="Ji P."/>
            <person name="Sakyi L.B."/>
            <person name="Cui X."/>
            <person name="Yuan T."/>
            <person name="Jiang B."/>
            <person name="Yang W."/>
            <person name="Lam T.T.-Y."/>
            <person name="Chang Q."/>
            <person name="Ding S."/>
            <person name="Wang X."/>
            <person name="Zhu J."/>
            <person name="Ruan X."/>
            <person name="Zhao L."/>
            <person name="Wei J."/>
            <person name="Que T."/>
            <person name="Du C."/>
            <person name="Cheng J."/>
            <person name="Dai P."/>
            <person name="Han X."/>
            <person name="Huang E."/>
            <person name="Gao Y."/>
            <person name="Liu J."/>
            <person name="Shao H."/>
            <person name="Ye R."/>
            <person name="Li L."/>
            <person name="Wei W."/>
            <person name="Wang X."/>
            <person name="Wang C."/>
            <person name="Huo Q."/>
            <person name="Li W."/>
            <person name="Guo W."/>
            <person name="Chen H."/>
            <person name="Chen S."/>
            <person name="Zhou L."/>
            <person name="Zhou L."/>
            <person name="Ni X."/>
            <person name="Tian J."/>
            <person name="Zhou Y."/>
            <person name="Sheng Y."/>
            <person name="Liu T."/>
            <person name="Pan Y."/>
            <person name="Xia L."/>
            <person name="Li J."/>
            <person name="Zhao F."/>
            <person name="Cao W."/>
        </authorList>
    </citation>
    <scope>NUCLEOTIDE SEQUENCE</scope>
    <source>
        <strain evidence="2">Rmic-2018</strain>
        <tissue evidence="2">Larvae</tissue>
    </source>
</reference>
<dbReference type="PANTHER" id="PTHR22891">
    <property type="entry name" value="EUKARYOTIC TRANSLATION INITIATION FACTOR 2C"/>
    <property type="match status" value="1"/>
</dbReference>
<dbReference type="Gene3D" id="2.170.260.10">
    <property type="entry name" value="paz domain"/>
    <property type="match status" value="1"/>
</dbReference>
<dbReference type="InterPro" id="IPR032474">
    <property type="entry name" value="Argonaute_N"/>
</dbReference>
<dbReference type="VEuPathDB" id="VectorBase:LOC119179319"/>
<proteinExistence type="predicted"/>
<dbReference type="InterPro" id="IPR014811">
    <property type="entry name" value="ArgoL1"/>
</dbReference>
<dbReference type="Pfam" id="PF16486">
    <property type="entry name" value="ArgoN"/>
    <property type="match status" value="1"/>
</dbReference>
<dbReference type="Pfam" id="PF08699">
    <property type="entry name" value="ArgoL1"/>
    <property type="match status" value="1"/>
</dbReference>
<organism evidence="2 3">
    <name type="scientific">Rhipicephalus microplus</name>
    <name type="common">Cattle tick</name>
    <name type="synonym">Boophilus microplus</name>
    <dbReference type="NCBI Taxonomy" id="6941"/>
    <lineage>
        <taxon>Eukaryota</taxon>
        <taxon>Metazoa</taxon>
        <taxon>Ecdysozoa</taxon>
        <taxon>Arthropoda</taxon>
        <taxon>Chelicerata</taxon>
        <taxon>Arachnida</taxon>
        <taxon>Acari</taxon>
        <taxon>Parasitiformes</taxon>
        <taxon>Ixodida</taxon>
        <taxon>Ixodoidea</taxon>
        <taxon>Ixodidae</taxon>
        <taxon>Rhipicephalinae</taxon>
        <taxon>Rhipicephalus</taxon>
        <taxon>Boophilus</taxon>
    </lineage>
</organism>
<comment type="caution">
    <text evidence="2">The sequence shown here is derived from an EMBL/GenBank/DDBJ whole genome shotgun (WGS) entry which is preliminary data.</text>
</comment>
<dbReference type="AlphaFoldDB" id="A0A9J6EF52"/>
<evidence type="ECO:0000313" key="2">
    <source>
        <dbReference type="EMBL" id="KAH8033099.1"/>
    </source>
</evidence>
<dbReference type="SUPFAM" id="SSF101690">
    <property type="entry name" value="PAZ domain"/>
    <property type="match status" value="1"/>
</dbReference>
<dbReference type="EMBL" id="JABSTU010000004">
    <property type="protein sequence ID" value="KAH8033099.1"/>
    <property type="molecule type" value="Genomic_DNA"/>
</dbReference>
<evidence type="ECO:0000259" key="1">
    <source>
        <dbReference type="SMART" id="SM01163"/>
    </source>
</evidence>
<dbReference type="InterPro" id="IPR036085">
    <property type="entry name" value="PAZ_dom_sf"/>
</dbReference>
<protein>
    <recommendedName>
        <fullName evidence="1">Argonaute linker 1 domain-containing protein</fullName>
    </recommendedName>
</protein>
<gene>
    <name evidence="2" type="ORF">HPB51_007000</name>
</gene>
<reference evidence="2" key="1">
    <citation type="journal article" date="2020" name="Cell">
        <title>Large-Scale Comparative Analyses of Tick Genomes Elucidate Their Genetic Diversity and Vector Capacities.</title>
        <authorList>
            <consortium name="Tick Genome and Microbiome Consortium (TIGMIC)"/>
            <person name="Jia N."/>
            <person name="Wang J."/>
            <person name="Shi W."/>
            <person name="Du L."/>
            <person name="Sun Y."/>
            <person name="Zhan W."/>
            <person name="Jiang J.F."/>
            <person name="Wang Q."/>
            <person name="Zhang B."/>
            <person name="Ji P."/>
            <person name="Bell-Sakyi L."/>
            <person name="Cui X.M."/>
            <person name="Yuan T.T."/>
            <person name="Jiang B.G."/>
            <person name="Yang W.F."/>
            <person name="Lam T.T."/>
            <person name="Chang Q.C."/>
            <person name="Ding S.J."/>
            <person name="Wang X.J."/>
            <person name="Zhu J.G."/>
            <person name="Ruan X.D."/>
            <person name="Zhao L."/>
            <person name="Wei J.T."/>
            <person name="Ye R.Z."/>
            <person name="Que T.C."/>
            <person name="Du C.H."/>
            <person name="Zhou Y.H."/>
            <person name="Cheng J.X."/>
            <person name="Dai P.F."/>
            <person name="Guo W.B."/>
            <person name="Han X.H."/>
            <person name="Huang E.J."/>
            <person name="Li L.F."/>
            <person name="Wei W."/>
            <person name="Gao Y.C."/>
            <person name="Liu J.Z."/>
            <person name="Shao H.Z."/>
            <person name="Wang X."/>
            <person name="Wang C.C."/>
            <person name="Yang T.C."/>
            <person name="Huo Q.B."/>
            <person name="Li W."/>
            <person name="Chen H.Y."/>
            <person name="Chen S.E."/>
            <person name="Zhou L.G."/>
            <person name="Ni X.B."/>
            <person name="Tian J.H."/>
            <person name="Sheng Y."/>
            <person name="Liu T."/>
            <person name="Pan Y.S."/>
            <person name="Xia L.Y."/>
            <person name="Li J."/>
            <person name="Zhao F."/>
            <person name="Cao W.C."/>
        </authorList>
    </citation>
    <scope>NUCLEOTIDE SEQUENCE</scope>
    <source>
        <strain evidence="2">Rmic-2018</strain>
    </source>
</reference>
<feature type="domain" description="Argonaute linker 1" evidence="1">
    <location>
        <begin position="279"/>
        <end position="332"/>
    </location>
</feature>
<keyword evidence="3" id="KW-1185">Reference proteome</keyword>
<sequence>MNTRCKPGLASFAQAHSKKVGVAAAVPPFSAQLRPNATAAAIVPPTLTMNGVSHGVVVGATANGPRCVAPTEEGSIHDSSPLPQVPGDVHPNCICESRQRSSDELHLQEIQKTLPSHFPHRPTQGKLGRPIQLMANHFSAEIPAGNVYQYDVEIFYENNKEAKIPEKRKYRCISTKINRLVIELLVKKYRLDLSHCIPAIDGRKNLYTRRELKFRERTFAVDLEEDQRVQKFAVKIQYAATVNLDALHTVFENRVNTVPQEVLQAIDIVLRHGPSIKLTPVGQSFFKPPLPNQARPLGGGREVWFGYYTSVRPAQWKPMLNVDMSATAFYEPQPVISFMCKILSDRRREMTAADFRDLRDFQNVPLNKELKGLRIKASIPLY</sequence>
<evidence type="ECO:0000313" key="3">
    <source>
        <dbReference type="Proteomes" id="UP000821866"/>
    </source>
</evidence>